<evidence type="ECO:0000256" key="3">
    <source>
        <dbReference type="ARBA" id="ARBA00022588"/>
    </source>
</evidence>
<dbReference type="GO" id="GO:0042981">
    <property type="term" value="P:regulation of apoptotic process"/>
    <property type="evidence" value="ECO:0007669"/>
    <property type="project" value="InterPro"/>
</dbReference>
<evidence type="ECO:0000256" key="1">
    <source>
        <dbReference type="ARBA" id="ARBA00004514"/>
    </source>
</evidence>
<protein>
    <recommendedName>
        <fullName evidence="6">CARD domain-containing protein</fullName>
    </recommendedName>
</protein>
<dbReference type="PANTHER" id="PTHR46985:SF4">
    <property type="entry name" value="CASPASE RECRUITMENT DOMAIN-CONTAINING PROTEIN 8"/>
    <property type="match status" value="1"/>
</dbReference>
<dbReference type="InterPro" id="IPR001315">
    <property type="entry name" value="CARD"/>
</dbReference>
<keyword evidence="4" id="KW-0391">Immunity</keyword>
<dbReference type="PANTHER" id="PTHR46985">
    <property type="entry name" value="NACHT, LRR AND PYD DOMAINS-CONTAINING PROTEIN 1"/>
    <property type="match status" value="1"/>
</dbReference>
<dbReference type="GO" id="GO:0061702">
    <property type="term" value="C:canonical inflammasome complex"/>
    <property type="evidence" value="ECO:0007669"/>
    <property type="project" value="TreeGrafter"/>
</dbReference>
<reference evidence="7" key="2">
    <citation type="submission" date="2025-08" db="UniProtKB">
        <authorList>
            <consortium name="Ensembl"/>
        </authorList>
    </citation>
    <scope>IDENTIFICATION</scope>
</reference>
<reference evidence="7" key="3">
    <citation type="submission" date="2025-09" db="UniProtKB">
        <authorList>
            <consortium name="Ensembl"/>
        </authorList>
    </citation>
    <scope>IDENTIFICATION</scope>
</reference>
<keyword evidence="8" id="KW-1185">Reference proteome</keyword>
<keyword evidence="3" id="KW-0399">Innate immunity</keyword>
<dbReference type="Gene3D" id="1.10.533.10">
    <property type="entry name" value="Death Domain, Fas"/>
    <property type="match status" value="1"/>
</dbReference>
<dbReference type="InterPro" id="IPR051249">
    <property type="entry name" value="NLRP_Inflammasome"/>
</dbReference>
<keyword evidence="2" id="KW-0963">Cytoplasm</keyword>
<evidence type="ECO:0000313" key="8">
    <source>
        <dbReference type="Proteomes" id="UP000314982"/>
    </source>
</evidence>
<evidence type="ECO:0000256" key="5">
    <source>
        <dbReference type="ARBA" id="ARBA00023198"/>
    </source>
</evidence>
<organism evidence="7 8">
    <name type="scientific">Hucho hucho</name>
    <name type="common">huchen</name>
    <dbReference type="NCBI Taxonomy" id="62062"/>
    <lineage>
        <taxon>Eukaryota</taxon>
        <taxon>Metazoa</taxon>
        <taxon>Chordata</taxon>
        <taxon>Craniata</taxon>
        <taxon>Vertebrata</taxon>
        <taxon>Euteleostomi</taxon>
        <taxon>Actinopterygii</taxon>
        <taxon>Neopterygii</taxon>
        <taxon>Teleostei</taxon>
        <taxon>Protacanthopterygii</taxon>
        <taxon>Salmoniformes</taxon>
        <taxon>Salmonidae</taxon>
        <taxon>Salmoninae</taxon>
        <taxon>Hucho</taxon>
    </lineage>
</organism>
<keyword evidence="5" id="KW-0395">Inflammatory response</keyword>
<sequence>SKVCNFRREENIHTKVAYTSPARTSTLVRRYFPKDCVNLPNIYYNSGSSSLAVPSSAAPQHTSPSGPWMSSVHDFLKTHKKALETRMGNLRPILSDLMHLGVLSEEDREEVDIKTTSTKKNEALLTMVIKKGKTAQEQFYQALKKADRYLVEDLEGKTTS</sequence>
<evidence type="ECO:0000313" key="7">
    <source>
        <dbReference type="Ensembl" id="ENSHHUP00000089056.1"/>
    </source>
</evidence>
<evidence type="ECO:0000256" key="2">
    <source>
        <dbReference type="ARBA" id="ARBA00022490"/>
    </source>
</evidence>
<dbReference type="CDD" id="cd01671">
    <property type="entry name" value="CARD"/>
    <property type="match status" value="1"/>
</dbReference>
<dbReference type="PROSITE" id="PS50209">
    <property type="entry name" value="CARD"/>
    <property type="match status" value="1"/>
</dbReference>
<dbReference type="SUPFAM" id="SSF47986">
    <property type="entry name" value="DEATH domain"/>
    <property type="match status" value="1"/>
</dbReference>
<dbReference type="GeneTree" id="ENSGT00970000197827"/>
<dbReference type="Proteomes" id="UP000314982">
    <property type="component" value="Unassembled WGS sequence"/>
</dbReference>
<comment type="subcellular location">
    <subcellularLocation>
        <location evidence="1">Cytoplasm</location>
        <location evidence="1">Cytosol</location>
    </subcellularLocation>
</comment>
<evidence type="ECO:0000259" key="6">
    <source>
        <dbReference type="PROSITE" id="PS50209"/>
    </source>
</evidence>
<dbReference type="AlphaFoldDB" id="A0A4W5RGP4"/>
<dbReference type="GO" id="GO:0006954">
    <property type="term" value="P:inflammatory response"/>
    <property type="evidence" value="ECO:0007669"/>
    <property type="project" value="UniProtKB-KW"/>
</dbReference>
<feature type="domain" description="CARD" evidence="6">
    <location>
        <begin position="74"/>
        <end position="158"/>
    </location>
</feature>
<proteinExistence type="predicted"/>
<evidence type="ECO:0000256" key="4">
    <source>
        <dbReference type="ARBA" id="ARBA00022859"/>
    </source>
</evidence>
<name>A0A4W5RGP4_9TELE</name>
<dbReference type="InterPro" id="IPR011029">
    <property type="entry name" value="DEATH-like_dom_sf"/>
</dbReference>
<dbReference type="Pfam" id="PF00619">
    <property type="entry name" value="CARD"/>
    <property type="match status" value="1"/>
</dbReference>
<dbReference type="STRING" id="62062.ENSHHUP00000089056"/>
<accession>A0A4W5RGP4</accession>
<dbReference type="Ensembl" id="ENSHHUT00000091817.1">
    <property type="protein sequence ID" value="ENSHHUP00000089056.1"/>
    <property type="gene ID" value="ENSHHUG00000051423.1"/>
</dbReference>
<dbReference type="GO" id="GO:0045087">
    <property type="term" value="P:innate immune response"/>
    <property type="evidence" value="ECO:0007669"/>
    <property type="project" value="UniProtKB-KW"/>
</dbReference>
<reference evidence="8" key="1">
    <citation type="submission" date="2018-06" db="EMBL/GenBank/DDBJ databases">
        <title>Genome assembly of Danube salmon.</title>
        <authorList>
            <person name="Macqueen D.J."/>
            <person name="Gundappa M.K."/>
        </authorList>
    </citation>
    <scope>NUCLEOTIDE SEQUENCE [LARGE SCALE GENOMIC DNA]</scope>
</reference>